<evidence type="ECO:0000256" key="1">
    <source>
        <dbReference type="ARBA" id="ARBA00004127"/>
    </source>
</evidence>
<feature type="transmembrane region" description="Helical" evidence="5">
    <location>
        <begin position="25"/>
        <end position="45"/>
    </location>
</feature>
<evidence type="ECO:0000256" key="4">
    <source>
        <dbReference type="ARBA" id="ARBA00023136"/>
    </source>
</evidence>
<evidence type="ECO:0000256" key="2">
    <source>
        <dbReference type="ARBA" id="ARBA00022692"/>
    </source>
</evidence>
<comment type="caution">
    <text evidence="7">The sequence shown here is derived from an EMBL/GenBank/DDBJ whole genome shotgun (WGS) entry which is preliminary data.</text>
</comment>
<feature type="domain" description="DUF202" evidence="6">
    <location>
        <begin position="18"/>
        <end position="81"/>
    </location>
</feature>
<dbReference type="AlphaFoldDB" id="A0A316TL91"/>
<sequence>MCAGHHDVVPDDVDPRYSLANERTFLAWVRTALGLLAAAAAIVAIDLPWPDPAVRVIAGLLALTGGGAAILAWARWRRVEDAIAAGAPVPQPRSHLLVALAVAAVAGAVVVLILVA</sequence>
<proteinExistence type="predicted"/>
<keyword evidence="4 5" id="KW-0472">Membrane</keyword>
<comment type="subcellular location">
    <subcellularLocation>
        <location evidence="1">Endomembrane system</location>
        <topology evidence="1">Multi-pass membrane protein</topology>
    </subcellularLocation>
</comment>
<evidence type="ECO:0000256" key="5">
    <source>
        <dbReference type="SAM" id="Phobius"/>
    </source>
</evidence>
<protein>
    <recommendedName>
        <fullName evidence="6">DUF202 domain-containing protein</fullName>
    </recommendedName>
</protein>
<name>A0A316TL91_9ACTN</name>
<dbReference type="InterPro" id="IPR003807">
    <property type="entry name" value="DUF202"/>
</dbReference>
<dbReference type="GO" id="GO:0012505">
    <property type="term" value="C:endomembrane system"/>
    <property type="evidence" value="ECO:0007669"/>
    <property type="project" value="UniProtKB-SubCell"/>
</dbReference>
<reference evidence="7 8" key="1">
    <citation type="submission" date="2018-05" db="EMBL/GenBank/DDBJ databases">
        <title>Nocardioides silvaticus genome.</title>
        <authorList>
            <person name="Li C."/>
            <person name="Wang G."/>
        </authorList>
    </citation>
    <scope>NUCLEOTIDE SEQUENCE [LARGE SCALE GENOMIC DNA]</scope>
    <source>
        <strain evidence="7 8">CCTCC AB 2018079</strain>
    </source>
</reference>
<evidence type="ECO:0000313" key="7">
    <source>
        <dbReference type="EMBL" id="PWN02964.1"/>
    </source>
</evidence>
<keyword evidence="3 5" id="KW-1133">Transmembrane helix</keyword>
<keyword evidence="2 5" id="KW-0812">Transmembrane</keyword>
<evidence type="ECO:0000256" key="3">
    <source>
        <dbReference type="ARBA" id="ARBA00022989"/>
    </source>
</evidence>
<evidence type="ECO:0000259" key="6">
    <source>
        <dbReference type="Pfam" id="PF02656"/>
    </source>
</evidence>
<dbReference type="Pfam" id="PF02656">
    <property type="entry name" value="DUF202"/>
    <property type="match status" value="1"/>
</dbReference>
<dbReference type="Proteomes" id="UP000245507">
    <property type="component" value="Unassembled WGS sequence"/>
</dbReference>
<feature type="transmembrane region" description="Helical" evidence="5">
    <location>
        <begin position="57"/>
        <end position="76"/>
    </location>
</feature>
<organism evidence="7 8">
    <name type="scientific">Nocardioides silvaticus</name>
    <dbReference type="NCBI Taxonomy" id="2201891"/>
    <lineage>
        <taxon>Bacteria</taxon>
        <taxon>Bacillati</taxon>
        <taxon>Actinomycetota</taxon>
        <taxon>Actinomycetes</taxon>
        <taxon>Propionibacteriales</taxon>
        <taxon>Nocardioidaceae</taxon>
        <taxon>Nocardioides</taxon>
    </lineage>
</organism>
<gene>
    <name evidence="7" type="ORF">DJ010_11320</name>
</gene>
<accession>A0A316TL91</accession>
<feature type="transmembrane region" description="Helical" evidence="5">
    <location>
        <begin position="96"/>
        <end position="115"/>
    </location>
</feature>
<keyword evidence="8" id="KW-1185">Reference proteome</keyword>
<evidence type="ECO:0000313" key="8">
    <source>
        <dbReference type="Proteomes" id="UP000245507"/>
    </source>
</evidence>
<dbReference type="EMBL" id="QGDD01000004">
    <property type="protein sequence ID" value="PWN02964.1"/>
    <property type="molecule type" value="Genomic_DNA"/>
</dbReference>